<dbReference type="Proteomes" id="UP001187192">
    <property type="component" value="Unassembled WGS sequence"/>
</dbReference>
<reference evidence="1" key="1">
    <citation type="submission" date="2023-07" db="EMBL/GenBank/DDBJ databases">
        <title>draft genome sequence of fig (Ficus carica).</title>
        <authorList>
            <person name="Takahashi T."/>
            <person name="Nishimura K."/>
        </authorList>
    </citation>
    <scope>NUCLEOTIDE SEQUENCE</scope>
</reference>
<dbReference type="AlphaFoldDB" id="A0AA88D5H8"/>
<gene>
    <name evidence="1" type="ORF">TIFTF001_012863</name>
</gene>
<keyword evidence="2" id="KW-1185">Reference proteome</keyword>
<proteinExistence type="predicted"/>
<evidence type="ECO:0000313" key="2">
    <source>
        <dbReference type="Proteomes" id="UP001187192"/>
    </source>
</evidence>
<evidence type="ECO:0000313" key="1">
    <source>
        <dbReference type="EMBL" id="GMN43661.1"/>
    </source>
</evidence>
<organism evidence="1 2">
    <name type="scientific">Ficus carica</name>
    <name type="common">Common fig</name>
    <dbReference type="NCBI Taxonomy" id="3494"/>
    <lineage>
        <taxon>Eukaryota</taxon>
        <taxon>Viridiplantae</taxon>
        <taxon>Streptophyta</taxon>
        <taxon>Embryophyta</taxon>
        <taxon>Tracheophyta</taxon>
        <taxon>Spermatophyta</taxon>
        <taxon>Magnoliopsida</taxon>
        <taxon>eudicotyledons</taxon>
        <taxon>Gunneridae</taxon>
        <taxon>Pentapetalae</taxon>
        <taxon>rosids</taxon>
        <taxon>fabids</taxon>
        <taxon>Rosales</taxon>
        <taxon>Moraceae</taxon>
        <taxon>Ficeae</taxon>
        <taxon>Ficus</taxon>
    </lineage>
</organism>
<dbReference type="EMBL" id="BTGU01000017">
    <property type="protein sequence ID" value="GMN43661.1"/>
    <property type="molecule type" value="Genomic_DNA"/>
</dbReference>
<comment type="caution">
    <text evidence="1">The sequence shown here is derived from an EMBL/GenBank/DDBJ whole genome shotgun (WGS) entry which is preliminary data.</text>
</comment>
<sequence>MKPRIILDGQEDIEDCTDIPSITMGLPPMEEIDDFDDDVSHLLRLDVEWTRVEKPNKKKKKNT</sequence>
<accession>A0AA88D5H8</accession>
<name>A0AA88D5H8_FICCA</name>
<protein>
    <submittedName>
        <fullName evidence="1">Uncharacterized protein</fullName>
    </submittedName>
</protein>